<dbReference type="Proteomes" id="UP000265566">
    <property type="component" value="Chromosome 7"/>
</dbReference>
<comment type="caution">
    <text evidence="1">The sequence shown here is derived from an EMBL/GenBank/DDBJ whole genome shotgun (WGS) entry which is preliminary data.</text>
</comment>
<proteinExistence type="predicted"/>
<sequence>MIRQNKVKIILKGLIDFLNLLFEIQKPTKYCALVHIVLIITKGLAQVSVNT</sequence>
<dbReference type="Gramene" id="rna39251">
    <property type="protein sequence ID" value="RHN45054.1"/>
    <property type="gene ID" value="gene39251"/>
</dbReference>
<accession>A0A396H033</accession>
<dbReference type="EMBL" id="PSQE01000007">
    <property type="protein sequence ID" value="RHN45054.1"/>
    <property type="molecule type" value="Genomic_DNA"/>
</dbReference>
<evidence type="ECO:0000313" key="1">
    <source>
        <dbReference type="EMBL" id="RHN45054.1"/>
    </source>
</evidence>
<reference evidence="1" key="1">
    <citation type="journal article" date="2018" name="Nat. Plants">
        <title>Whole-genome landscape of Medicago truncatula symbiotic genes.</title>
        <authorList>
            <person name="Pecrix Y."/>
            <person name="Gamas P."/>
            <person name="Carrere S."/>
        </authorList>
    </citation>
    <scope>NUCLEOTIDE SEQUENCE</scope>
    <source>
        <tissue evidence="1">Leaves</tissue>
    </source>
</reference>
<dbReference type="AlphaFoldDB" id="A0A396H033"/>
<name>A0A396H033_MEDTR</name>
<organism evidence="1">
    <name type="scientific">Medicago truncatula</name>
    <name type="common">Barrel medic</name>
    <name type="synonym">Medicago tribuloides</name>
    <dbReference type="NCBI Taxonomy" id="3880"/>
    <lineage>
        <taxon>Eukaryota</taxon>
        <taxon>Viridiplantae</taxon>
        <taxon>Streptophyta</taxon>
        <taxon>Embryophyta</taxon>
        <taxon>Tracheophyta</taxon>
        <taxon>Spermatophyta</taxon>
        <taxon>Magnoliopsida</taxon>
        <taxon>eudicotyledons</taxon>
        <taxon>Gunneridae</taxon>
        <taxon>Pentapetalae</taxon>
        <taxon>rosids</taxon>
        <taxon>fabids</taxon>
        <taxon>Fabales</taxon>
        <taxon>Fabaceae</taxon>
        <taxon>Papilionoideae</taxon>
        <taxon>50 kb inversion clade</taxon>
        <taxon>NPAAA clade</taxon>
        <taxon>Hologalegina</taxon>
        <taxon>IRL clade</taxon>
        <taxon>Trifolieae</taxon>
        <taxon>Medicago</taxon>
    </lineage>
</organism>
<protein>
    <submittedName>
        <fullName evidence="1">Uncharacterized protein</fullName>
    </submittedName>
</protein>
<gene>
    <name evidence="1" type="ORF">MtrunA17_Chr7g0226091</name>
</gene>